<dbReference type="SMART" id="SM00327">
    <property type="entry name" value="VWA"/>
    <property type="match status" value="1"/>
</dbReference>
<name>A0A3L5TTZ2_MYTGA</name>
<dbReference type="SUPFAM" id="SSF53300">
    <property type="entry name" value="vWA-like"/>
    <property type="match status" value="1"/>
</dbReference>
<dbReference type="InterPro" id="IPR036179">
    <property type="entry name" value="Ig-like_dom_sf"/>
</dbReference>
<protein>
    <recommendedName>
        <fullName evidence="5">VWFA domain-containing protein</fullName>
    </recommendedName>
</protein>
<dbReference type="PANTHER" id="PTHR24020">
    <property type="entry name" value="COLLAGEN ALPHA"/>
    <property type="match status" value="1"/>
</dbReference>
<dbReference type="PANTHER" id="PTHR24020:SF87">
    <property type="entry name" value="COLLAGEN ALPHA-1(VI) CHAIN-LIKE"/>
    <property type="match status" value="1"/>
</dbReference>
<dbReference type="AlphaFoldDB" id="A0A3L5TTZ2"/>
<evidence type="ECO:0000313" key="4">
    <source>
        <dbReference type="Proteomes" id="UP000266721"/>
    </source>
</evidence>
<dbReference type="SUPFAM" id="SSF48726">
    <property type="entry name" value="Immunoglobulin"/>
    <property type="match status" value="1"/>
</dbReference>
<dbReference type="CDD" id="cd00198">
    <property type="entry name" value="vWFA"/>
    <property type="match status" value="1"/>
</dbReference>
<dbReference type="Gene3D" id="3.40.50.410">
    <property type="entry name" value="von Willebrand factor, type A domain"/>
    <property type="match status" value="1"/>
</dbReference>
<dbReference type="CDD" id="cd00096">
    <property type="entry name" value="Ig"/>
    <property type="match status" value="1"/>
</dbReference>
<evidence type="ECO:0000259" key="2">
    <source>
        <dbReference type="PROSITE" id="PS50835"/>
    </source>
</evidence>
<dbReference type="InterPro" id="IPR013783">
    <property type="entry name" value="Ig-like_fold"/>
</dbReference>
<dbReference type="Pfam" id="PF00092">
    <property type="entry name" value="VWA"/>
    <property type="match status" value="1"/>
</dbReference>
<keyword evidence="4" id="KW-1185">Reference proteome</keyword>
<gene>
    <name evidence="3" type="ORF">AM593_03543</name>
</gene>
<evidence type="ECO:0000313" key="3">
    <source>
        <dbReference type="EMBL" id="OPL33403.1"/>
    </source>
</evidence>
<comment type="caution">
    <text evidence="3">The sequence shown here is derived from an EMBL/GenBank/DDBJ whole genome shotgun (WGS) entry which is preliminary data.</text>
</comment>
<reference evidence="3 4" key="1">
    <citation type="journal article" date="2016" name="PLoS ONE">
        <title>A First Insight into the Genome of the Filter-Feeder Mussel Mytilus galloprovincialis.</title>
        <authorList>
            <person name="Murgarella M."/>
            <person name="Puiu D."/>
            <person name="Novoa B."/>
            <person name="Figueras A."/>
            <person name="Posada D."/>
            <person name="Canchaya C."/>
        </authorList>
    </citation>
    <scope>NUCLEOTIDE SEQUENCE [LARGE SCALE GENOMIC DNA]</scope>
    <source>
        <tissue evidence="3">Muscle</tissue>
    </source>
</reference>
<dbReference type="InterPro" id="IPR036465">
    <property type="entry name" value="vWFA_dom_sf"/>
</dbReference>
<dbReference type="Proteomes" id="UP000266721">
    <property type="component" value="Unassembled WGS sequence"/>
</dbReference>
<dbReference type="PROSITE" id="PS50835">
    <property type="entry name" value="IG_LIKE"/>
    <property type="match status" value="1"/>
</dbReference>
<sequence>MLDSSGSVGAYLSKMISFCKTILANADIDSGNVKVGILSFNNKANIEFYMTNYSTKLGVFQAIDNISRSSSGSTNIAAAFNKVRTEMFQTHHGGRDNVSKVVMLLTDGKISNVNPGSTAVEANTTRSSNIHIYAIVSDSTKKQEPELLKIVTQPPKDNIIDFTKIDILSSRVFKATCPEQLIIVPTLYVRKGNPVTLYCNVSDNPGHTDVYLEKFTTYTVNNISESKYSNFTINFMSNSDEGTYMCYAGNSTKGNILHNISNAEIDKKVLELKKTLEIRQNETARYRSMKTSATDDRLSSAVMGYVGVMPWRCQFVLDLRVPITVDEGKLACSWTFNFLVLPKSLYKPLENVSFVEHLFRGLPIPSKSTKICIQ</sequence>
<feature type="domain" description="Ig-like" evidence="2">
    <location>
        <begin position="178"/>
        <end position="261"/>
    </location>
</feature>
<feature type="non-terminal residue" evidence="3">
    <location>
        <position position="1"/>
    </location>
</feature>
<dbReference type="InterPro" id="IPR002035">
    <property type="entry name" value="VWF_A"/>
</dbReference>
<proteinExistence type="predicted"/>
<feature type="domain" description="VWFA" evidence="1">
    <location>
        <begin position="1"/>
        <end position="176"/>
    </location>
</feature>
<feature type="non-terminal residue" evidence="3">
    <location>
        <position position="374"/>
    </location>
</feature>
<dbReference type="SMR" id="A0A3L5TTZ2"/>
<accession>A0A3L5TTZ2</accession>
<dbReference type="InterPro" id="IPR007110">
    <property type="entry name" value="Ig-like_dom"/>
</dbReference>
<dbReference type="Pfam" id="PF13927">
    <property type="entry name" value="Ig_3"/>
    <property type="match status" value="1"/>
</dbReference>
<organism evidence="3 4">
    <name type="scientific">Mytilus galloprovincialis</name>
    <name type="common">Mediterranean mussel</name>
    <dbReference type="NCBI Taxonomy" id="29158"/>
    <lineage>
        <taxon>Eukaryota</taxon>
        <taxon>Metazoa</taxon>
        <taxon>Spiralia</taxon>
        <taxon>Lophotrochozoa</taxon>
        <taxon>Mollusca</taxon>
        <taxon>Bivalvia</taxon>
        <taxon>Autobranchia</taxon>
        <taxon>Pteriomorphia</taxon>
        <taxon>Mytilida</taxon>
        <taxon>Mytiloidea</taxon>
        <taxon>Mytilidae</taxon>
        <taxon>Mytilinae</taxon>
        <taxon>Mytilus</taxon>
    </lineage>
</organism>
<dbReference type="PROSITE" id="PS50234">
    <property type="entry name" value="VWFA"/>
    <property type="match status" value="1"/>
</dbReference>
<evidence type="ECO:0008006" key="5">
    <source>
        <dbReference type="Google" id="ProtNLM"/>
    </source>
</evidence>
<dbReference type="InterPro" id="IPR050525">
    <property type="entry name" value="ECM_Assembly_Org"/>
</dbReference>
<dbReference type="Gene3D" id="2.60.40.10">
    <property type="entry name" value="Immunoglobulins"/>
    <property type="match status" value="1"/>
</dbReference>
<evidence type="ECO:0000259" key="1">
    <source>
        <dbReference type="PROSITE" id="PS50234"/>
    </source>
</evidence>
<dbReference type="EMBL" id="KV583211">
    <property type="protein sequence ID" value="OPL33403.1"/>
    <property type="molecule type" value="Genomic_DNA"/>
</dbReference>